<reference evidence="2 3" key="1">
    <citation type="submission" date="2018-03" db="EMBL/GenBank/DDBJ databases">
        <title>Genomic Encyclopedia of Type Strains, Phase III (KMG-III): the genomes of soil and plant-associated and newly described type strains.</title>
        <authorList>
            <person name="Whitman W."/>
        </authorList>
    </citation>
    <scope>NUCLEOTIDE SEQUENCE [LARGE SCALE GENOMIC DNA]</scope>
    <source>
        <strain evidence="2 3">CGMCC 4.7067</strain>
    </source>
</reference>
<evidence type="ECO:0000313" key="3">
    <source>
        <dbReference type="Proteomes" id="UP000238176"/>
    </source>
</evidence>
<dbReference type="AlphaFoldDB" id="A0A2T0USB4"/>
<protein>
    <recommendedName>
        <fullName evidence="4">Flp pilus-assembly TadE/G-like protein</fullName>
    </recommendedName>
</protein>
<comment type="caution">
    <text evidence="2">The sequence shown here is derived from an EMBL/GenBank/DDBJ whole genome shotgun (WGS) entry which is preliminary data.</text>
</comment>
<feature type="signal peptide" evidence="1">
    <location>
        <begin position="1"/>
        <end position="30"/>
    </location>
</feature>
<proteinExistence type="predicted"/>
<sequence>MFSNVSARWRRRLRVAVMVWALLLFAAAFAGTRATVREQVDAAQARAVMDAALGEAAASVTGAAVLAAGPLGVEDCEVTPVRPGASLSRTLQISGATVDQVEALADRFGLEPSSDSDAAVWFGDADGYISLRVTAEVPDPPGGRWSEPVTVQATTGCRPLDGGVPDFTPDPPASATPEWEYGAVPCPGGGELASWTEAVEAEPLRVHETTGGCA</sequence>
<dbReference type="OrthoDB" id="5187671at2"/>
<keyword evidence="3" id="KW-1185">Reference proteome</keyword>
<feature type="chain" id="PRO_5038598963" description="Flp pilus-assembly TadE/G-like protein" evidence="1">
    <location>
        <begin position="31"/>
        <end position="214"/>
    </location>
</feature>
<organism evidence="2 3">
    <name type="scientific">Glycomyces artemisiae</name>
    <dbReference type="NCBI Taxonomy" id="1076443"/>
    <lineage>
        <taxon>Bacteria</taxon>
        <taxon>Bacillati</taxon>
        <taxon>Actinomycetota</taxon>
        <taxon>Actinomycetes</taxon>
        <taxon>Glycomycetales</taxon>
        <taxon>Glycomycetaceae</taxon>
        <taxon>Glycomyces</taxon>
    </lineage>
</organism>
<accession>A0A2T0USB4</accession>
<keyword evidence="1" id="KW-0732">Signal</keyword>
<gene>
    <name evidence="2" type="ORF">B0I28_102433</name>
</gene>
<dbReference type="EMBL" id="PVTJ01000002">
    <property type="protein sequence ID" value="PRY60821.1"/>
    <property type="molecule type" value="Genomic_DNA"/>
</dbReference>
<evidence type="ECO:0008006" key="4">
    <source>
        <dbReference type="Google" id="ProtNLM"/>
    </source>
</evidence>
<dbReference type="Proteomes" id="UP000238176">
    <property type="component" value="Unassembled WGS sequence"/>
</dbReference>
<evidence type="ECO:0000313" key="2">
    <source>
        <dbReference type="EMBL" id="PRY60821.1"/>
    </source>
</evidence>
<evidence type="ECO:0000256" key="1">
    <source>
        <dbReference type="SAM" id="SignalP"/>
    </source>
</evidence>
<dbReference type="RefSeq" id="WP_106362997.1">
    <property type="nucleotide sequence ID" value="NZ_PVTJ01000002.1"/>
</dbReference>
<name>A0A2T0USB4_9ACTN</name>